<sequence length="156" mass="16492">MSSTVIKWVASIGFGLVIGRAAFSIVNPLMQAVFGLDAPATQPYVPVDQAVVDRMLMATGGLCLMIAIAVAAALLRVGDNRRLAAWGCAILGVVLLLTLPMALVSMEPTPQDPAGARDVKTAMFFWWMIFGLPYLAAGLALTIGGAVMLRKFRKAA</sequence>
<dbReference type="RefSeq" id="WP_175131466.1">
    <property type="nucleotide sequence ID" value="NZ_CADIJV010000002.1"/>
</dbReference>
<dbReference type="AlphaFoldDB" id="A0A6S7BTJ9"/>
<keyword evidence="3" id="KW-1185">Reference proteome</keyword>
<feature type="transmembrane region" description="Helical" evidence="1">
    <location>
        <begin position="83"/>
        <end position="104"/>
    </location>
</feature>
<evidence type="ECO:0008006" key="4">
    <source>
        <dbReference type="Google" id="ProtNLM"/>
    </source>
</evidence>
<keyword evidence="1" id="KW-1133">Transmembrane helix</keyword>
<dbReference type="Proteomes" id="UP000494203">
    <property type="component" value="Unassembled WGS sequence"/>
</dbReference>
<accession>A0A6S7BTJ9</accession>
<evidence type="ECO:0000313" key="2">
    <source>
        <dbReference type="EMBL" id="CAB3815944.1"/>
    </source>
</evidence>
<proteinExistence type="predicted"/>
<dbReference type="EMBL" id="CADIKZ010000001">
    <property type="protein sequence ID" value="CAB3815944.1"/>
    <property type="molecule type" value="Genomic_DNA"/>
</dbReference>
<reference evidence="2 3" key="1">
    <citation type="submission" date="2020-04" db="EMBL/GenBank/DDBJ databases">
        <authorList>
            <person name="De Canck E."/>
        </authorList>
    </citation>
    <scope>NUCLEOTIDE SEQUENCE [LARGE SCALE GENOMIC DNA]</scope>
    <source>
        <strain evidence="2 3">LMG 26788</strain>
    </source>
</reference>
<evidence type="ECO:0000256" key="1">
    <source>
        <dbReference type="SAM" id="Phobius"/>
    </source>
</evidence>
<protein>
    <recommendedName>
        <fullName evidence="4">DUF4149 domain-containing protein</fullName>
    </recommendedName>
</protein>
<feature type="transmembrane region" description="Helical" evidence="1">
    <location>
        <begin position="55"/>
        <end position="76"/>
    </location>
</feature>
<organism evidence="2 3">
    <name type="scientific">Achromobacter pulmonis</name>
    <dbReference type="NCBI Taxonomy" id="1389932"/>
    <lineage>
        <taxon>Bacteria</taxon>
        <taxon>Pseudomonadati</taxon>
        <taxon>Pseudomonadota</taxon>
        <taxon>Betaproteobacteria</taxon>
        <taxon>Burkholderiales</taxon>
        <taxon>Alcaligenaceae</taxon>
        <taxon>Achromobacter</taxon>
    </lineage>
</organism>
<name>A0A6S7BTJ9_9BURK</name>
<gene>
    <name evidence="2" type="ORF">LMG26788_00011</name>
</gene>
<keyword evidence="1" id="KW-0472">Membrane</keyword>
<keyword evidence="1" id="KW-0812">Transmembrane</keyword>
<evidence type="ECO:0000313" key="3">
    <source>
        <dbReference type="Proteomes" id="UP000494203"/>
    </source>
</evidence>
<feature type="transmembrane region" description="Helical" evidence="1">
    <location>
        <begin position="124"/>
        <end position="149"/>
    </location>
</feature>